<evidence type="ECO:0000313" key="5">
    <source>
        <dbReference type="Proteomes" id="UP000188324"/>
    </source>
</evidence>
<dbReference type="InterPro" id="IPR003583">
    <property type="entry name" value="Hlx-hairpin-Hlx_DNA-bd_motif"/>
</dbReference>
<organism evidence="4 5">
    <name type="scientific">Tessaracoccus flavus</name>
    <dbReference type="NCBI Taxonomy" id="1610493"/>
    <lineage>
        <taxon>Bacteria</taxon>
        <taxon>Bacillati</taxon>
        <taxon>Actinomycetota</taxon>
        <taxon>Actinomycetes</taxon>
        <taxon>Propionibacteriales</taxon>
        <taxon>Propionibacteriaceae</taxon>
        <taxon>Tessaracoccus</taxon>
    </lineage>
</organism>
<dbReference type="GO" id="GO:0015628">
    <property type="term" value="P:protein secretion by the type II secretion system"/>
    <property type="evidence" value="ECO:0007669"/>
    <property type="project" value="TreeGrafter"/>
</dbReference>
<dbReference type="Pfam" id="PF10531">
    <property type="entry name" value="SLBB"/>
    <property type="match status" value="1"/>
</dbReference>
<dbReference type="InterPro" id="IPR010994">
    <property type="entry name" value="RuvA_2-like"/>
</dbReference>
<proteinExistence type="predicted"/>
<dbReference type="InterPro" id="IPR004509">
    <property type="entry name" value="Competence_ComEA_HhH"/>
</dbReference>
<evidence type="ECO:0000259" key="3">
    <source>
        <dbReference type="SMART" id="SM00278"/>
    </source>
</evidence>
<feature type="chain" id="PRO_5012523908" description="Helix-hairpin-helix DNA-binding motif class 1 domain-containing protein" evidence="2">
    <location>
        <begin position="26"/>
        <end position="196"/>
    </location>
</feature>
<dbReference type="Pfam" id="PF12836">
    <property type="entry name" value="HHH_3"/>
    <property type="match status" value="1"/>
</dbReference>
<dbReference type="STRING" id="1610493.RPIT_04830"/>
<keyword evidence="5" id="KW-1185">Reference proteome</keyword>
<dbReference type="NCBIfam" id="TIGR00426">
    <property type="entry name" value="competence protein ComEA helix-hairpin-helix repeat region"/>
    <property type="match status" value="1"/>
</dbReference>
<dbReference type="AlphaFoldDB" id="A0A1Q2CIX3"/>
<feature type="signal peptide" evidence="2">
    <location>
        <begin position="1"/>
        <end position="25"/>
    </location>
</feature>
<dbReference type="PANTHER" id="PTHR21180:SF32">
    <property type="entry name" value="ENDONUCLEASE_EXONUCLEASE_PHOSPHATASE FAMILY DOMAIN-CONTAINING PROTEIN 1"/>
    <property type="match status" value="1"/>
</dbReference>
<feature type="domain" description="Helix-hairpin-helix DNA-binding motif class 1" evidence="3">
    <location>
        <begin position="143"/>
        <end position="162"/>
    </location>
</feature>
<dbReference type="GO" id="GO:0006281">
    <property type="term" value="P:DNA repair"/>
    <property type="evidence" value="ECO:0007669"/>
    <property type="project" value="InterPro"/>
</dbReference>
<dbReference type="GO" id="GO:0015627">
    <property type="term" value="C:type II protein secretion system complex"/>
    <property type="evidence" value="ECO:0007669"/>
    <property type="project" value="TreeGrafter"/>
</dbReference>
<evidence type="ECO:0000256" key="1">
    <source>
        <dbReference type="SAM" id="MobiDB-lite"/>
    </source>
</evidence>
<dbReference type="InterPro" id="IPR019554">
    <property type="entry name" value="Soluble_ligand-bd"/>
</dbReference>
<dbReference type="Gene3D" id="1.10.150.310">
    <property type="entry name" value="Tex RuvX-like domain-like"/>
    <property type="match status" value="1"/>
</dbReference>
<dbReference type="SMART" id="SM00278">
    <property type="entry name" value="HhH1"/>
    <property type="match status" value="2"/>
</dbReference>
<name>A0A1Q2CIX3_9ACTN</name>
<feature type="region of interest" description="Disordered" evidence="1">
    <location>
        <begin position="114"/>
        <end position="135"/>
    </location>
</feature>
<dbReference type="Gene3D" id="3.10.560.10">
    <property type="entry name" value="Outer membrane lipoprotein wza domain like"/>
    <property type="match status" value="1"/>
</dbReference>
<dbReference type="OrthoDB" id="9758724at2"/>
<dbReference type="SUPFAM" id="SSF47781">
    <property type="entry name" value="RuvA domain 2-like"/>
    <property type="match status" value="1"/>
</dbReference>
<dbReference type="Proteomes" id="UP000188324">
    <property type="component" value="Chromosome"/>
</dbReference>
<dbReference type="KEGG" id="tfl:RPIT_04830"/>
<protein>
    <recommendedName>
        <fullName evidence="3">Helix-hairpin-helix DNA-binding motif class 1 domain-containing protein</fullName>
    </recommendedName>
</protein>
<dbReference type="GO" id="GO:0003677">
    <property type="term" value="F:DNA binding"/>
    <property type="evidence" value="ECO:0007669"/>
    <property type="project" value="InterPro"/>
</dbReference>
<dbReference type="InterPro" id="IPR051675">
    <property type="entry name" value="Endo/Exo/Phosphatase_dom_1"/>
</dbReference>
<gene>
    <name evidence="4" type="ORF">RPIT_04830</name>
</gene>
<reference evidence="4 5" key="1">
    <citation type="journal article" date="2016" name="Int. J. Syst. Evol. Microbiol.">
        <title>Tessaracoccus flavus sp. nov., isolated from the drainage system of a lindane-producing factory.</title>
        <authorList>
            <person name="Kumari R."/>
            <person name="Singh P."/>
            <person name="Schumann P."/>
            <person name="Lal R."/>
        </authorList>
    </citation>
    <scope>NUCLEOTIDE SEQUENCE [LARGE SCALE GENOMIC DNA]</scope>
    <source>
        <strain evidence="4 5">RP1T</strain>
    </source>
</reference>
<evidence type="ECO:0000256" key="2">
    <source>
        <dbReference type="SAM" id="SignalP"/>
    </source>
</evidence>
<sequence length="196" mass="19466">MPAVTARHVAVVVVLLLCAVGVAFAALGRSAATEIPVAPVVVTSTPPPSPSAPPTVRVHVAGAVARPGVVRVPAASIVQDALLAAGGLTPEADAALLNLAAPVADGMQIVVGTGDEPMGEIRQGDGGEGGSTSELDLNSATAAELESLPGIGPVTAASIVAWREEHGRFTSVAELQEVSGIGPKTFEKLAPLVRVG</sequence>
<feature type="domain" description="Helix-hairpin-helix DNA-binding motif class 1" evidence="3">
    <location>
        <begin position="173"/>
        <end position="192"/>
    </location>
</feature>
<accession>A0A1Q2CIX3</accession>
<dbReference type="PANTHER" id="PTHR21180">
    <property type="entry name" value="ENDONUCLEASE/EXONUCLEASE/PHOSPHATASE FAMILY DOMAIN-CONTAINING PROTEIN 1"/>
    <property type="match status" value="1"/>
</dbReference>
<evidence type="ECO:0000313" key="4">
    <source>
        <dbReference type="EMBL" id="AQP46023.1"/>
    </source>
</evidence>
<keyword evidence="2" id="KW-0732">Signal</keyword>
<dbReference type="EMBL" id="CP019605">
    <property type="protein sequence ID" value="AQP46023.1"/>
    <property type="molecule type" value="Genomic_DNA"/>
</dbReference>